<feature type="compositionally biased region" description="Low complexity" evidence="8">
    <location>
        <begin position="276"/>
        <end position="290"/>
    </location>
</feature>
<dbReference type="Gene3D" id="3.30.200.20">
    <property type="entry name" value="Phosphorylase Kinase, domain 1"/>
    <property type="match status" value="1"/>
</dbReference>
<evidence type="ECO:0000256" key="8">
    <source>
        <dbReference type="SAM" id="MobiDB-lite"/>
    </source>
</evidence>
<proteinExistence type="predicted"/>
<feature type="compositionally biased region" description="Gly residues" evidence="8">
    <location>
        <begin position="291"/>
        <end position="300"/>
    </location>
</feature>
<dbReference type="AlphaFoldDB" id="A0A8J3SFP7"/>
<evidence type="ECO:0000259" key="9">
    <source>
        <dbReference type="PROSITE" id="PS50011"/>
    </source>
</evidence>
<evidence type="ECO:0000256" key="1">
    <source>
        <dbReference type="ARBA" id="ARBA00012513"/>
    </source>
</evidence>
<reference evidence="10 11" key="1">
    <citation type="submission" date="2021-01" db="EMBL/GenBank/DDBJ databases">
        <title>Whole genome shotgun sequence of Planobispora siamensis NBRC 107568.</title>
        <authorList>
            <person name="Komaki H."/>
            <person name="Tamura T."/>
        </authorList>
    </citation>
    <scope>NUCLEOTIDE SEQUENCE [LARGE SCALE GENOMIC DNA]</scope>
    <source>
        <strain evidence="10 11">NBRC 107568</strain>
    </source>
</reference>
<dbReference type="PROSITE" id="PS00107">
    <property type="entry name" value="PROTEIN_KINASE_ATP"/>
    <property type="match status" value="1"/>
</dbReference>
<comment type="caution">
    <text evidence="10">The sequence shown here is derived from an EMBL/GenBank/DDBJ whole genome shotgun (WGS) entry which is preliminary data.</text>
</comment>
<dbReference type="Proteomes" id="UP000619788">
    <property type="component" value="Unassembled WGS sequence"/>
</dbReference>
<keyword evidence="5" id="KW-0418">Kinase</keyword>
<dbReference type="CDD" id="cd14014">
    <property type="entry name" value="STKc_PknB_like"/>
    <property type="match status" value="1"/>
</dbReference>
<keyword evidence="4 7" id="KW-0547">Nucleotide-binding</keyword>
<evidence type="ECO:0000256" key="5">
    <source>
        <dbReference type="ARBA" id="ARBA00022777"/>
    </source>
</evidence>
<keyword evidence="2" id="KW-0723">Serine/threonine-protein kinase</keyword>
<dbReference type="InterPro" id="IPR000719">
    <property type="entry name" value="Prot_kinase_dom"/>
</dbReference>
<dbReference type="PROSITE" id="PS00108">
    <property type="entry name" value="PROTEIN_KINASE_ST"/>
    <property type="match status" value="1"/>
</dbReference>
<feature type="region of interest" description="Disordered" evidence="8">
    <location>
        <begin position="420"/>
        <end position="486"/>
    </location>
</feature>
<dbReference type="SMART" id="SM00220">
    <property type="entry name" value="S_TKc"/>
    <property type="match status" value="1"/>
</dbReference>
<keyword evidence="3" id="KW-0808">Transferase</keyword>
<evidence type="ECO:0000313" key="11">
    <source>
        <dbReference type="Proteomes" id="UP000619788"/>
    </source>
</evidence>
<dbReference type="InterPro" id="IPR011009">
    <property type="entry name" value="Kinase-like_dom_sf"/>
</dbReference>
<evidence type="ECO:0000256" key="4">
    <source>
        <dbReference type="ARBA" id="ARBA00022741"/>
    </source>
</evidence>
<feature type="binding site" evidence="7">
    <location>
        <position position="45"/>
    </location>
    <ligand>
        <name>ATP</name>
        <dbReference type="ChEBI" id="CHEBI:30616"/>
    </ligand>
</feature>
<dbReference type="InterPro" id="IPR008271">
    <property type="entry name" value="Ser/Thr_kinase_AS"/>
</dbReference>
<feature type="compositionally biased region" description="Polar residues" evidence="8">
    <location>
        <begin position="425"/>
        <end position="475"/>
    </location>
</feature>
<keyword evidence="11" id="KW-1185">Reference proteome</keyword>
<dbReference type="PANTHER" id="PTHR43289:SF6">
    <property type="entry name" value="SERINE_THREONINE-PROTEIN KINASE NEKL-3"/>
    <property type="match status" value="1"/>
</dbReference>
<dbReference type="Gene3D" id="1.10.510.10">
    <property type="entry name" value="Transferase(Phosphotransferase) domain 1"/>
    <property type="match status" value="1"/>
</dbReference>
<dbReference type="PROSITE" id="PS50011">
    <property type="entry name" value="PROTEIN_KINASE_DOM"/>
    <property type="match status" value="1"/>
</dbReference>
<evidence type="ECO:0000256" key="6">
    <source>
        <dbReference type="ARBA" id="ARBA00022840"/>
    </source>
</evidence>
<keyword evidence="6 7" id="KW-0067">ATP-binding</keyword>
<evidence type="ECO:0000256" key="2">
    <source>
        <dbReference type="ARBA" id="ARBA00022527"/>
    </source>
</evidence>
<dbReference type="GO" id="GO:0004674">
    <property type="term" value="F:protein serine/threonine kinase activity"/>
    <property type="evidence" value="ECO:0007669"/>
    <property type="project" value="UniProtKB-KW"/>
</dbReference>
<dbReference type="PANTHER" id="PTHR43289">
    <property type="entry name" value="MITOGEN-ACTIVATED PROTEIN KINASE KINASE KINASE 20-RELATED"/>
    <property type="match status" value="1"/>
</dbReference>
<organism evidence="10 11">
    <name type="scientific">Planobispora siamensis</name>
    <dbReference type="NCBI Taxonomy" id="936338"/>
    <lineage>
        <taxon>Bacteria</taxon>
        <taxon>Bacillati</taxon>
        <taxon>Actinomycetota</taxon>
        <taxon>Actinomycetes</taxon>
        <taxon>Streptosporangiales</taxon>
        <taxon>Streptosporangiaceae</taxon>
        <taxon>Planobispora</taxon>
    </lineage>
</organism>
<gene>
    <name evidence="10" type="ORF">Psi01_43760</name>
</gene>
<evidence type="ECO:0000256" key="3">
    <source>
        <dbReference type="ARBA" id="ARBA00022679"/>
    </source>
</evidence>
<dbReference type="Pfam" id="PF00069">
    <property type="entry name" value="Pkinase"/>
    <property type="match status" value="1"/>
</dbReference>
<feature type="domain" description="Protein kinase" evidence="9">
    <location>
        <begin position="16"/>
        <end position="275"/>
    </location>
</feature>
<evidence type="ECO:0000256" key="7">
    <source>
        <dbReference type="PROSITE-ProRule" id="PRU10141"/>
    </source>
</evidence>
<name>A0A8J3SFP7_9ACTN</name>
<sequence>MPNMPKDRLRALARRYQLQAPLGEGGMGLVWRAWDELLHQPVAIKEVALPAHLPAQERERRLRRTLREARTAARLRSHPGIVTVYDVVEEDGLPWIVMELVDGPSLAEVIKREGRLPEARAAELGRQVISALAAAEVAGVVHRDVKPANILLKNGRAMLTDFGIAAASHDTSELTAPGQMMGTPAYLAPEQIEGRGASAASDLWAVGVTLYQAVEGRRPFERDSAAALIAAIISRPPDPPRYADLIRPVLDGLLVKDPAGRLTADQAMTLLAPAAAGTRTAPGRSPRHPGTGNGGPGGAAPGPADAHHDGADGGPGLAAPGLAHDGPGGAVPGLANGGAVFGSADGGAVPASAGGRHGGAVPGPVPGGTPPTAGGAPSHPPTGPGPSAGSPRGRVAVAAGSVLAAAAVTAAVIWGVQHAGAGSSPEVTPSAGSSAQRTPAGSGAPSNETASSNDTASSNETAPSSGRDTDSSSQAPDALPRGFTLHTDRRGFSIAVPDGWTKEESGNQVSWERGGSILSPSWYLGAFADPARKETRSPAAMLDELRTVLQDDQKLIDPASYRELSRKEVPYPGGRAAELEFRFSHPSGAGGAFRFHARCLVRDSGGVGLFWFFTPEAQWAEAGTHVDTLDRTFRLN</sequence>
<protein>
    <recommendedName>
        <fullName evidence="1">non-specific serine/threonine protein kinase</fullName>
        <ecNumber evidence="1">2.7.11.1</ecNumber>
    </recommendedName>
</protein>
<dbReference type="EC" id="2.7.11.1" evidence="1"/>
<dbReference type="InterPro" id="IPR017441">
    <property type="entry name" value="Protein_kinase_ATP_BS"/>
</dbReference>
<evidence type="ECO:0000313" key="10">
    <source>
        <dbReference type="EMBL" id="GIH93746.1"/>
    </source>
</evidence>
<accession>A0A8J3SFP7</accession>
<dbReference type="GO" id="GO:0005524">
    <property type="term" value="F:ATP binding"/>
    <property type="evidence" value="ECO:0007669"/>
    <property type="project" value="UniProtKB-UniRule"/>
</dbReference>
<dbReference type="EMBL" id="BOOJ01000035">
    <property type="protein sequence ID" value="GIH93746.1"/>
    <property type="molecule type" value="Genomic_DNA"/>
</dbReference>
<feature type="region of interest" description="Disordered" evidence="8">
    <location>
        <begin position="350"/>
        <end position="393"/>
    </location>
</feature>
<feature type="region of interest" description="Disordered" evidence="8">
    <location>
        <begin position="276"/>
        <end position="330"/>
    </location>
</feature>
<dbReference type="SUPFAM" id="SSF56112">
    <property type="entry name" value="Protein kinase-like (PK-like)"/>
    <property type="match status" value="1"/>
</dbReference>